<evidence type="ECO:0000313" key="4">
    <source>
        <dbReference type="EMBL" id="KAA0023835.1"/>
    </source>
</evidence>
<dbReference type="AlphaFoldDB" id="A0A5A7SH67"/>
<evidence type="ECO:0000259" key="3">
    <source>
        <dbReference type="SMART" id="SM00563"/>
    </source>
</evidence>
<dbReference type="Pfam" id="PF01553">
    <property type="entry name" value="Acyltransferase"/>
    <property type="match status" value="1"/>
</dbReference>
<dbReference type="PANTHER" id="PTHR10434:SF11">
    <property type="entry name" value="1-ACYL-SN-GLYCEROL-3-PHOSPHATE ACYLTRANSFERASE"/>
    <property type="match status" value="1"/>
</dbReference>
<evidence type="ECO:0000256" key="1">
    <source>
        <dbReference type="ARBA" id="ARBA00022679"/>
    </source>
</evidence>
<evidence type="ECO:0000313" key="5">
    <source>
        <dbReference type="Proteomes" id="UP000322244"/>
    </source>
</evidence>
<proteinExistence type="predicted"/>
<keyword evidence="5" id="KW-1185">Reference proteome</keyword>
<dbReference type="RefSeq" id="WP_149428995.1">
    <property type="nucleotide sequence ID" value="NZ_VLNY01000002.1"/>
</dbReference>
<dbReference type="SMART" id="SM00563">
    <property type="entry name" value="PlsC"/>
    <property type="match status" value="1"/>
</dbReference>
<dbReference type="OrthoDB" id="9808424at2"/>
<dbReference type="InterPro" id="IPR002123">
    <property type="entry name" value="Plipid/glycerol_acylTrfase"/>
</dbReference>
<protein>
    <submittedName>
        <fullName evidence="4">1-acyl-sn-glycerol-3-phosphate acyltransferase</fullName>
    </submittedName>
</protein>
<evidence type="ECO:0000256" key="2">
    <source>
        <dbReference type="ARBA" id="ARBA00023315"/>
    </source>
</evidence>
<sequence>MLYPLLKYVLIGPVLWVLGRPTVEGAQHIPSSGPVILAGNHLTFVDSLYLPLVVRRRITFVAKSEYFTGTGIRGALNRWFYKAVGQVPIDRSGGDGATGALSAATRILAAGGIWGIYPEGTRSPDGRLYKGKTGVMRVALATGAPVIPVVISGTESVNPRGRRGWRLGRVHIAFCEPLDLSRYRELAMHRAVVRSATDQLMRELQRKSGQEYVDSYANRYRTESASDS</sequence>
<dbReference type="GO" id="GO:0005886">
    <property type="term" value="C:plasma membrane"/>
    <property type="evidence" value="ECO:0007669"/>
    <property type="project" value="TreeGrafter"/>
</dbReference>
<dbReference type="PANTHER" id="PTHR10434">
    <property type="entry name" value="1-ACYL-SN-GLYCEROL-3-PHOSPHATE ACYLTRANSFERASE"/>
    <property type="match status" value="1"/>
</dbReference>
<keyword evidence="2 4" id="KW-0012">Acyltransferase</keyword>
<reference evidence="4 5" key="1">
    <citation type="submission" date="2019-07" db="EMBL/GenBank/DDBJ databases">
        <title>Rhodococcus cavernicolus sp. nov., isolated from a cave.</title>
        <authorList>
            <person name="Lee S.D."/>
        </authorList>
    </citation>
    <scope>NUCLEOTIDE SEQUENCE [LARGE SCALE GENOMIC DNA]</scope>
    <source>
        <strain evidence="4 5">C1-24</strain>
    </source>
</reference>
<gene>
    <name evidence="4" type="ORF">FOY51_04365</name>
</gene>
<feature type="domain" description="Phospholipid/glycerol acyltransferase" evidence="3">
    <location>
        <begin position="35"/>
        <end position="154"/>
    </location>
</feature>
<name>A0A5A7SH67_9NOCA</name>
<comment type="caution">
    <text evidence="4">The sequence shown here is derived from an EMBL/GenBank/DDBJ whole genome shotgun (WGS) entry which is preliminary data.</text>
</comment>
<dbReference type="GO" id="GO:0003841">
    <property type="term" value="F:1-acylglycerol-3-phosphate O-acyltransferase activity"/>
    <property type="evidence" value="ECO:0007669"/>
    <property type="project" value="TreeGrafter"/>
</dbReference>
<organism evidence="4 5">
    <name type="scientific">Antrihabitans cavernicola</name>
    <dbReference type="NCBI Taxonomy" id="2495913"/>
    <lineage>
        <taxon>Bacteria</taxon>
        <taxon>Bacillati</taxon>
        <taxon>Actinomycetota</taxon>
        <taxon>Actinomycetes</taxon>
        <taxon>Mycobacteriales</taxon>
        <taxon>Nocardiaceae</taxon>
        <taxon>Antrihabitans</taxon>
    </lineage>
</organism>
<dbReference type="Proteomes" id="UP000322244">
    <property type="component" value="Unassembled WGS sequence"/>
</dbReference>
<accession>A0A5A7SH67</accession>
<keyword evidence="1 4" id="KW-0808">Transferase</keyword>
<dbReference type="CDD" id="cd07989">
    <property type="entry name" value="LPLAT_AGPAT-like"/>
    <property type="match status" value="1"/>
</dbReference>
<dbReference type="EMBL" id="VLNY01000002">
    <property type="protein sequence ID" value="KAA0023835.1"/>
    <property type="molecule type" value="Genomic_DNA"/>
</dbReference>
<dbReference type="GO" id="GO:0006654">
    <property type="term" value="P:phosphatidic acid biosynthetic process"/>
    <property type="evidence" value="ECO:0007669"/>
    <property type="project" value="TreeGrafter"/>
</dbReference>
<dbReference type="SUPFAM" id="SSF69593">
    <property type="entry name" value="Glycerol-3-phosphate (1)-acyltransferase"/>
    <property type="match status" value="1"/>
</dbReference>